<proteinExistence type="predicted"/>
<organism evidence="4 6">
    <name type="scientific">Phytophthora rubi</name>
    <dbReference type="NCBI Taxonomy" id="129364"/>
    <lineage>
        <taxon>Eukaryota</taxon>
        <taxon>Sar</taxon>
        <taxon>Stramenopiles</taxon>
        <taxon>Oomycota</taxon>
        <taxon>Peronosporomycetes</taxon>
        <taxon>Peronosporales</taxon>
        <taxon>Peronosporaceae</taxon>
        <taxon>Phytophthora</taxon>
    </lineage>
</organism>
<reference evidence="4 6" key="1">
    <citation type="submission" date="2018-08" db="EMBL/GenBank/DDBJ databases">
        <title>Genomic investigation of the strawberry pathogen Phytophthora fragariae indicates pathogenicity is determined by transcriptional variation in three key races.</title>
        <authorList>
            <person name="Adams T.M."/>
            <person name="Armitage A.D."/>
            <person name="Sobczyk M.K."/>
            <person name="Bates H.J."/>
            <person name="Dunwell J.M."/>
            <person name="Nellist C.F."/>
            <person name="Harrison R.J."/>
        </authorList>
    </citation>
    <scope>NUCLEOTIDE SEQUENCE [LARGE SCALE GENOMIC DNA]</scope>
    <source>
        <strain evidence="3 5">SCRP249</strain>
        <strain evidence="2 7">SCRP324</strain>
        <strain evidence="4 6">SCRP333</strain>
    </source>
</reference>
<dbReference type="EMBL" id="QXFV01000841">
    <property type="protein sequence ID" value="KAE9024096.1"/>
    <property type="molecule type" value="Genomic_DNA"/>
</dbReference>
<gene>
    <name evidence="3" type="ORF">PR001_g12753</name>
    <name evidence="2" type="ORF">PR002_g17488</name>
    <name evidence="4" type="ORF">PR003_g19095</name>
</gene>
<evidence type="ECO:0000313" key="3">
    <source>
        <dbReference type="EMBL" id="KAE9024096.1"/>
    </source>
</evidence>
<dbReference type="Proteomes" id="UP000429607">
    <property type="component" value="Unassembled WGS sequence"/>
</dbReference>
<protein>
    <submittedName>
        <fullName evidence="4">Uncharacterized protein</fullName>
    </submittedName>
</protein>
<name>A0A6A4E0A6_9STRA</name>
<evidence type="ECO:0000313" key="6">
    <source>
        <dbReference type="Proteomes" id="UP000434957"/>
    </source>
</evidence>
<evidence type="ECO:0000313" key="2">
    <source>
        <dbReference type="EMBL" id="KAE9002953.1"/>
    </source>
</evidence>
<evidence type="ECO:0000313" key="5">
    <source>
        <dbReference type="Proteomes" id="UP000429607"/>
    </source>
</evidence>
<feature type="region of interest" description="Disordered" evidence="1">
    <location>
        <begin position="26"/>
        <end position="47"/>
    </location>
</feature>
<evidence type="ECO:0000313" key="7">
    <source>
        <dbReference type="Proteomes" id="UP000435112"/>
    </source>
</evidence>
<comment type="caution">
    <text evidence="4">The sequence shown here is derived from an EMBL/GenBank/DDBJ whole genome shotgun (WGS) entry which is preliminary data.</text>
</comment>
<dbReference type="Proteomes" id="UP000434957">
    <property type="component" value="Unassembled WGS sequence"/>
</dbReference>
<dbReference type="Proteomes" id="UP000435112">
    <property type="component" value="Unassembled WGS sequence"/>
</dbReference>
<dbReference type="AlphaFoldDB" id="A0A6A4E0A6"/>
<keyword evidence="6" id="KW-1185">Reference proteome</keyword>
<evidence type="ECO:0000256" key="1">
    <source>
        <dbReference type="SAM" id="MobiDB-lite"/>
    </source>
</evidence>
<accession>A0A6A4E0A6</accession>
<feature type="compositionally biased region" description="Polar residues" evidence="1">
    <location>
        <begin position="38"/>
        <end position="47"/>
    </location>
</feature>
<dbReference type="OrthoDB" id="164533at2759"/>
<evidence type="ECO:0000313" key="4">
    <source>
        <dbReference type="EMBL" id="KAE9315024.1"/>
    </source>
</evidence>
<dbReference type="EMBL" id="QXFU01001412">
    <property type="protein sequence ID" value="KAE9002953.1"/>
    <property type="molecule type" value="Genomic_DNA"/>
</dbReference>
<dbReference type="EMBL" id="QXFT01001581">
    <property type="protein sequence ID" value="KAE9315024.1"/>
    <property type="molecule type" value="Genomic_DNA"/>
</dbReference>
<sequence>MRMIEAFSDEPPYALDDDDTILEKVFSGEATPAPRGLRTTSGHSSRG</sequence>